<evidence type="ECO:0000313" key="11">
    <source>
        <dbReference type="Proteomes" id="UP000253941"/>
    </source>
</evidence>
<keyword evidence="5 7" id="KW-0546">Nucleotide metabolism</keyword>
<dbReference type="EMBL" id="QPMH01000002">
    <property type="protein sequence ID" value="RDD63368.1"/>
    <property type="molecule type" value="Genomic_DNA"/>
</dbReference>
<dbReference type="FunFam" id="2.70.40.10:FF:000002">
    <property type="entry name" value="dUTP diphosphatase"/>
    <property type="match status" value="1"/>
</dbReference>
<evidence type="ECO:0000256" key="5">
    <source>
        <dbReference type="ARBA" id="ARBA00023080"/>
    </source>
</evidence>
<feature type="binding site" evidence="7">
    <location>
        <position position="84"/>
    </location>
    <ligand>
        <name>substrate</name>
    </ligand>
</feature>
<dbReference type="Proteomes" id="UP000253941">
    <property type="component" value="Unassembled WGS sequence"/>
</dbReference>
<organism evidence="10 11">
    <name type="scientific">Ferruginivarius sediminum</name>
    <dbReference type="NCBI Taxonomy" id="2661937"/>
    <lineage>
        <taxon>Bacteria</taxon>
        <taxon>Pseudomonadati</taxon>
        <taxon>Pseudomonadota</taxon>
        <taxon>Alphaproteobacteria</taxon>
        <taxon>Rhodospirillales</taxon>
        <taxon>Rhodospirillaceae</taxon>
        <taxon>Ferruginivarius</taxon>
    </lineage>
</organism>
<evidence type="ECO:0000256" key="8">
    <source>
        <dbReference type="SAM" id="MobiDB-lite"/>
    </source>
</evidence>
<protein>
    <recommendedName>
        <fullName evidence="7">Deoxyuridine 5'-triphosphate nucleotidohydrolase</fullName>
        <shortName evidence="7">dUTPase</shortName>
        <ecNumber evidence="7">3.6.1.23</ecNumber>
    </recommendedName>
    <alternativeName>
        <fullName evidence="7">dUTP pyrophosphatase</fullName>
    </alternativeName>
</protein>
<name>A0A369TDL2_9PROT</name>
<comment type="pathway">
    <text evidence="7">Pyrimidine metabolism; dUMP biosynthesis; dUMP from dCTP (dUTP route): step 2/2.</text>
</comment>
<dbReference type="InterPro" id="IPR033704">
    <property type="entry name" value="dUTPase_trimeric"/>
</dbReference>
<dbReference type="UniPathway" id="UPA00610">
    <property type="reaction ID" value="UER00666"/>
</dbReference>
<sequence>MSTGEVDVPITRLPHAEDLPLPAYATAHSAGVDLLAAVDAPLELAPGRRALVGTGIALALPEGYEAQVRPRSGLALKSGVSVLNAPGTIDADYRGEVGVILINLGEETFTVRRGDRIAQLVVAPYTRAHWRPTARLDESSRGSGGFGSTGIAQDGRVQDAAVATNRKE</sequence>
<evidence type="ECO:0000256" key="1">
    <source>
        <dbReference type="ARBA" id="ARBA00006581"/>
    </source>
</evidence>
<dbReference type="InterPro" id="IPR008181">
    <property type="entry name" value="dUTPase"/>
</dbReference>
<keyword evidence="2 7" id="KW-0479">Metal-binding</keyword>
<evidence type="ECO:0000256" key="7">
    <source>
        <dbReference type="HAMAP-Rule" id="MF_00116"/>
    </source>
</evidence>
<feature type="domain" description="dUTPase-like" evidence="9">
    <location>
        <begin position="19"/>
        <end position="150"/>
    </location>
</feature>
<dbReference type="InterPro" id="IPR029054">
    <property type="entry name" value="dUTPase-like"/>
</dbReference>
<evidence type="ECO:0000256" key="2">
    <source>
        <dbReference type="ARBA" id="ARBA00022723"/>
    </source>
</evidence>
<comment type="function">
    <text evidence="7">This enzyme is involved in nucleotide metabolism: it produces dUMP, the immediate precursor of thymidine nucleotides and it decreases the intracellular concentration of dUTP so that uracil cannot be incorporated into DNA.</text>
</comment>
<dbReference type="NCBIfam" id="NF001862">
    <property type="entry name" value="PRK00601.1"/>
    <property type="match status" value="1"/>
</dbReference>
<reference evidence="10 11" key="1">
    <citation type="submission" date="2018-07" db="EMBL/GenBank/DDBJ databases">
        <title>Venubactetium sediminum gen. nov., sp. nov., isolated from a marine solar saltern.</title>
        <authorList>
            <person name="Wang S."/>
        </authorList>
    </citation>
    <scope>NUCLEOTIDE SEQUENCE [LARGE SCALE GENOMIC DNA]</scope>
    <source>
        <strain evidence="10 11">WD2A32</strain>
    </source>
</reference>
<dbReference type="GO" id="GO:0000287">
    <property type="term" value="F:magnesium ion binding"/>
    <property type="evidence" value="ECO:0007669"/>
    <property type="project" value="UniProtKB-UniRule"/>
</dbReference>
<evidence type="ECO:0000256" key="4">
    <source>
        <dbReference type="ARBA" id="ARBA00022842"/>
    </source>
</evidence>
<feature type="binding site" evidence="7">
    <location>
        <begin position="88"/>
        <end position="90"/>
    </location>
    <ligand>
        <name>substrate</name>
    </ligand>
</feature>
<proteinExistence type="inferred from homology"/>
<dbReference type="Gene3D" id="2.70.40.10">
    <property type="match status" value="1"/>
</dbReference>
<dbReference type="PANTHER" id="PTHR11241">
    <property type="entry name" value="DEOXYURIDINE 5'-TRIPHOSPHATE NUCLEOTIDOHYDROLASE"/>
    <property type="match status" value="1"/>
</dbReference>
<dbReference type="InterPro" id="IPR036157">
    <property type="entry name" value="dUTPase-like_sf"/>
</dbReference>
<keyword evidence="4 7" id="KW-0460">Magnesium</keyword>
<dbReference type="GO" id="GO:0004170">
    <property type="term" value="F:dUTP diphosphatase activity"/>
    <property type="evidence" value="ECO:0007669"/>
    <property type="project" value="UniProtKB-UniRule"/>
</dbReference>
<dbReference type="GO" id="GO:0006226">
    <property type="term" value="P:dUMP biosynthetic process"/>
    <property type="evidence" value="ECO:0007669"/>
    <property type="project" value="UniProtKB-UniRule"/>
</dbReference>
<dbReference type="EC" id="3.6.1.23" evidence="7"/>
<gene>
    <name evidence="7" type="primary">dut</name>
    <name evidence="10" type="ORF">DRB17_02680</name>
</gene>
<feature type="region of interest" description="Disordered" evidence="8">
    <location>
        <begin position="133"/>
        <end position="168"/>
    </location>
</feature>
<accession>A0A369TDL2</accession>
<dbReference type="NCBIfam" id="TIGR00576">
    <property type="entry name" value="dut"/>
    <property type="match status" value="1"/>
</dbReference>
<evidence type="ECO:0000313" key="10">
    <source>
        <dbReference type="EMBL" id="RDD63368.1"/>
    </source>
</evidence>
<comment type="caution">
    <text evidence="10">The sequence shown here is derived from an EMBL/GenBank/DDBJ whole genome shotgun (WGS) entry which is preliminary data.</text>
</comment>
<dbReference type="Pfam" id="PF00692">
    <property type="entry name" value="dUTPase"/>
    <property type="match status" value="1"/>
</dbReference>
<dbReference type="GO" id="GO:0046081">
    <property type="term" value="P:dUTP catabolic process"/>
    <property type="evidence" value="ECO:0007669"/>
    <property type="project" value="InterPro"/>
</dbReference>
<keyword evidence="11" id="KW-1185">Reference proteome</keyword>
<dbReference type="SUPFAM" id="SSF51283">
    <property type="entry name" value="dUTPase-like"/>
    <property type="match status" value="1"/>
</dbReference>
<dbReference type="AlphaFoldDB" id="A0A369TDL2"/>
<dbReference type="HAMAP" id="MF_00116">
    <property type="entry name" value="dUTPase_bact"/>
    <property type="match status" value="1"/>
</dbReference>
<dbReference type="CDD" id="cd07557">
    <property type="entry name" value="trimeric_dUTPase"/>
    <property type="match status" value="1"/>
</dbReference>
<keyword evidence="3 7" id="KW-0378">Hydrolase</keyword>
<evidence type="ECO:0000256" key="6">
    <source>
        <dbReference type="ARBA" id="ARBA00047686"/>
    </source>
</evidence>
<comment type="caution">
    <text evidence="7">Lacks conserved residue(s) required for the propagation of feature annotation.</text>
</comment>
<comment type="cofactor">
    <cofactor evidence="7">
        <name>Mg(2+)</name>
        <dbReference type="ChEBI" id="CHEBI:18420"/>
    </cofactor>
</comment>
<comment type="catalytic activity">
    <reaction evidence="6 7">
        <text>dUTP + H2O = dUMP + diphosphate + H(+)</text>
        <dbReference type="Rhea" id="RHEA:10248"/>
        <dbReference type="ChEBI" id="CHEBI:15377"/>
        <dbReference type="ChEBI" id="CHEBI:15378"/>
        <dbReference type="ChEBI" id="CHEBI:33019"/>
        <dbReference type="ChEBI" id="CHEBI:61555"/>
        <dbReference type="ChEBI" id="CHEBI:246422"/>
        <dbReference type="EC" id="3.6.1.23"/>
    </reaction>
</comment>
<feature type="binding site" evidence="7">
    <location>
        <begin position="71"/>
        <end position="73"/>
    </location>
    <ligand>
        <name>substrate</name>
    </ligand>
</feature>
<comment type="similarity">
    <text evidence="1 7">Belongs to the dUTPase family.</text>
</comment>
<evidence type="ECO:0000259" key="9">
    <source>
        <dbReference type="Pfam" id="PF00692"/>
    </source>
</evidence>
<dbReference type="RefSeq" id="WP_114580622.1">
    <property type="nucleotide sequence ID" value="NZ_QPMH01000002.1"/>
</dbReference>
<evidence type="ECO:0000256" key="3">
    <source>
        <dbReference type="ARBA" id="ARBA00022801"/>
    </source>
</evidence>
<dbReference type="PANTHER" id="PTHR11241:SF0">
    <property type="entry name" value="DEOXYURIDINE 5'-TRIPHOSPHATE NUCLEOTIDOHYDROLASE"/>
    <property type="match status" value="1"/>
</dbReference>